<dbReference type="SUPFAM" id="SSF46785">
    <property type="entry name" value="Winged helix' DNA-binding domain"/>
    <property type="match status" value="1"/>
</dbReference>
<evidence type="ECO:0000313" key="2">
    <source>
        <dbReference type="EMBL" id="MFC0199184.1"/>
    </source>
</evidence>
<dbReference type="PANTHER" id="PTHR33164">
    <property type="entry name" value="TRANSCRIPTIONAL REGULATOR, MARR FAMILY"/>
    <property type="match status" value="1"/>
</dbReference>
<name>A0ABV6CEM5_9RHOB</name>
<sequence>MPDRMLDELLGSDLQELMSVSYIVLANNQVTNRHIERRYRMPVQCWSALYVIDRFPGLLARDVQRLLPRPQNTISRAVSLLQSRELIRIEDDPHDGRAKRLHPTAEGTALLAEILATARARQAEVFGVLTEDERRQFVALCHKIAAGPLLTRSEAMPD</sequence>
<proteinExistence type="predicted"/>
<reference evidence="2 3" key="1">
    <citation type="submission" date="2024-09" db="EMBL/GenBank/DDBJ databases">
        <authorList>
            <person name="Sun Q."/>
            <person name="Mori K."/>
        </authorList>
    </citation>
    <scope>NUCLEOTIDE SEQUENCE [LARGE SCALE GENOMIC DNA]</scope>
    <source>
        <strain evidence="2 3">CCM 7904</strain>
    </source>
</reference>
<dbReference type="Proteomes" id="UP001589795">
    <property type="component" value="Unassembled WGS sequence"/>
</dbReference>
<organism evidence="2 3">
    <name type="scientific">Paracoccus rhizosphaerae</name>
    <dbReference type="NCBI Taxonomy" id="1133347"/>
    <lineage>
        <taxon>Bacteria</taxon>
        <taxon>Pseudomonadati</taxon>
        <taxon>Pseudomonadota</taxon>
        <taxon>Alphaproteobacteria</taxon>
        <taxon>Rhodobacterales</taxon>
        <taxon>Paracoccaceae</taxon>
        <taxon>Paracoccus</taxon>
    </lineage>
</organism>
<dbReference type="PANTHER" id="PTHR33164:SF43">
    <property type="entry name" value="HTH-TYPE TRANSCRIPTIONAL REPRESSOR YETL"/>
    <property type="match status" value="1"/>
</dbReference>
<dbReference type="PROSITE" id="PS50995">
    <property type="entry name" value="HTH_MARR_2"/>
    <property type="match status" value="1"/>
</dbReference>
<gene>
    <name evidence="2" type="ORF">ACFFIZ_02250</name>
</gene>
<feature type="domain" description="HTH marR-type" evidence="1">
    <location>
        <begin position="11"/>
        <end position="146"/>
    </location>
</feature>
<evidence type="ECO:0000313" key="3">
    <source>
        <dbReference type="Proteomes" id="UP001589795"/>
    </source>
</evidence>
<keyword evidence="3" id="KW-1185">Reference proteome</keyword>
<dbReference type="InterPro" id="IPR000835">
    <property type="entry name" value="HTH_MarR-typ"/>
</dbReference>
<dbReference type="Gene3D" id="1.10.10.10">
    <property type="entry name" value="Winged helix-like DNA-binding domain superfamily/Winged helix DNA-binding domain"/>
    <property type="match status" value="1"/>
</dbReference>
<dbReference type="InterPro" id="IPR036388">
    <property type="entry name" value="WH-like_DNA-bd_sf"/>
</dbReference>
<accession>A0ABV6CEM5</accession>
<dbReference type="Pfam" id="PF12802">
    <property type="entry name" value="MarR_2"/>
    <property type="match status" value="1"/>
</dbReference>
<dbReference type="RefSeq" id="WP_265505823.1">
    <property type="nucleotide sequence ID" value="NZ_JAOTBE010000005.1"/>
</dbReference>
<dbReference type="InterPro" id="IPR036390">
    <property type="entry name" value="WH_DNA-bd_sf"/>
</dbReference>
<evidence type="ECO:0000259" key="1">
    <source>
        <dbReference type="PROSITE" id="PS50995"/>
    </source>
</evidence>
<dbReference type="SMART" id="SM00347">
    <property type="entry name" value="HTH_MARR"/>
    <property type="match status" value="1"/>
</dbReference>
<dbReference type="InterPro" id="IPR039422">
    <property type="entry name" value="MarR/SlyA-like"/>
</dbReference>
<protein>
    <submittedName>
        <fullName evidence="2">MarR family winged helix-turn-helix transcriptional regulator</fullName>
    </submittedName>
</protein>
<comment type="caution">
    <text evidence="2">The sequence shown here is derived from an EMBL/GenBank/DDBJ whole genome shotgun (WGS) entry which is preliminary data.</text>
</comment>
<dbReference type="EMBL" id="JBHLWQ010000020">
    <property type="protein sequence ID" value="MFC0199184.1"/>
    <property type="molecule type" value="Genomic_DNA"/>
</dbReference>